<feature type="transmembrane region" description="Helical" evidence="2">
    <location>
        <begin position="126"/>
        <end position="146"/>
    </location>
</feature>
<dbReference type="Proteomes" id="UP000003163">
    <property type="component" value="Unassembled WGS sequence"/>
</dbReference>
<feature type="compositionally biased region" description="Polar residues" evidence="1">
    <location>
        <begin position="1"/>
        <end position="17"/>
    </location>
</feature>
<evidence type="ECO:0000256" key="2">
    <source>
        <dbReference type="SAM" id="Phobius"/>
    </source>
</evidence>
<dbReference type="InParanoid" id="J8ZV37"/>
<gene>
    <name evidence="3" type="ORF">EDEG_02117</name>
</gene>
<name>J8ZV37_EDHAE</name>
<sequence length="204" mass="23279">MEYKNMESSQECLQQSNNDRDTAKLNKSQLEIPVPSIKTVEIPYERLNEDDCLSKKKQEDFFSETFQKSNEIENYEKYMIEAIKIGSGCVFLLGFVTVMTNVFFVLTGKLVEMYASDNAEAISFSALMLFYAFEYSAWILVLLKTTKMVKDNPYGKNINGMVSLALLFKILIDLYSMWVDTAITSSYSDGLNKLLMAPFKNVTA</sequence>
<keyword evidence="2" id="KW-0812">Transmembrane</keyword>
<proteinExistence type="predicted"/>
<evidence type="ECO:0000313" key="3">
    <source>
        <dbReference type="EMBL" id="EJW03533.1"/>
    </source>
</evidence>
<evidence type="ECO:0000256" key="1">
    <source>
        <dbReference type="SAM" id="MobiDB-lite"/>
    </source>
</evidence>
<organism evidence="3 4">
    <name type="scientific">Edhazardia aedis (strain USNM 41457)</name>
    <name type="common">Microsporidian parasite</name>
    <dbReference type="NCBI Taxonomy" id="1003232"/>
    <lineage>
        <taxon>Eukaryota</taxon>
        <taxon>Fungi</taxon>
        <taxon>Fungi incertae sedis</taxon>
        <taxon>Microsporidia</taxon>
        <taxon>Edhazardia</taxon>
    </lineage>
</organism>
<accession>J8ZV37</accession>
<keyword evidence="4" id="KW-1185">Reference proteome</keyword>
<keyword evidence="2" id="KW-1133">Transmembrane helix</keyword>
<dbReference type="VEuPathDB" id="MicrosporidiaDB:EDEG_02117"/>
<feature type="region of interest" description="Disordered" evidence="1">
    <location>
        <begin position="1"/>
        <end position="27"/>
    </location>
</feature>
<dbReference type="HOGENOM" id="CLU_1343216_0_0_1"/>
<reference evidence="3 4" key="1">
    <citation type="submission" date="2011-08" db="EMBL/GenBank/DDBJ databases">
        <authorList>
            <person name="Liu Z.J."/>
            <person name="Shi F.L."/>
            <person name="Lu J.Q."/>
            <person name="Li M."/>
            <person name="Wang Z.L."/>
        </authorList>
    </citation>
    <scope>NUCLEOTIDE SEQUENCE [LARGE SCALE GENOMIC DNA]</scope>
    <source>
        <strain evidence="3 4">USNM 41457</strain>
    </source>
</reference>
<dbReference type="AlphaFoldDB" id="J8ZV37"/>
<protein>
    <submittedName>
        <fullName evidence="3">Uncharacterized protein</fullName>
    </submittedName>
</protein>
<feature type="transmembrane region" description="Helical" evidence="2">
    <location>
        <begin position="85"/>
        <end position="106"/>
    </location>
</feature>
<reference evidence="4" key="2">
    <citation type="submission" date="2015-07" db="EMBL/GenBank/DDBJ databases">
        <title>Contrasting host-pathogen interactions and genome evolution in two generalist and specialist microsporidian pathogens of mosquitoes.</title>
        <authorList>
            <consortium name="The Broad Institute Genomics Platform"/>
            <consortium name="The Broad Institute Genome Sequencing Center for Infectious Disease"/>
            <person name="Cuomo C.A."/>
            <person name="Sanscrainte N.D."/>
            <person name="Goldberg J.M."/>
            <person name="Heiman D."/>
            <person name="Young S."/>
            <person name="Zeng Q."/>
            <person name="Becnel J.J."/>
            <person name="Birren B.W."/>
        </authorList>
    </citation>
    <scope>NUCLEOTIDE SEQUENCE [LARGE SCALE GENOMIC DNA]</scope>
    <source>
        <strain evidence="4">USNM 41457</strain>
    </source>
</reference>
<evidence type="ECO:0000313" key="4">
    <source>
        <dbReference type="Proteomes" id="UP000003163"/>
    </source>
</evidence>
<dbReference type="EMBL" id="AFBI03000035">
    <property type="protein sequence ID" value="EJW03533.1"/>
    <property type="molecule type" value="Genomic_DNA"/>
</dbReference>
<comment type="caution">
    <text evidence="3">The sequence shown here is derived from an EMBL/GenBank/DDBJ whole genome shotgun (WGS) entry which is preliminary data.</text>
</comment>
<feature type="transmembrane region" description="Helical" evidence="2">
    <location>
        <begin position="158"/>
        <end position="178"/>
    </location>
</feature>
<keyword evidence="2" id="KW-0472">Membrane</keyword>